<feature type="binding site" evidence="3">
    <location>
        <begin position="116"/>
        <end position="118"/>
    </location>
    <ligand>
        <name>dCTP</name>
        <dbReference type="ChEBI" id="CHEBI:61481"/>
    </ligand>
</feature>
<protein>
    <recommendedName>
        <fullName evidence="3">dCTP deaminase, dUMP-forming</fullName>
        <ecNumber evidence="3">3.5.4.30</ecNumber>
    </recommendedName>
    <alternativeName>
        <fullName evidence="3">Bifunctional dCTP deaminase:dUTPase</fullName>
    </alternativeName>
    <alternativeName>
        <fullName evidence="3">DCD-DUT</fullName>
    </alternativeName>
</protein>
<dbReference type="Proteomes" id="UP000226525">
    <property type="component" value="Unassembled WGS sequence"/>
</dbReference>
<dbReference type="UniPathway" id="UPA00610">
    <property type="reaction ID" value="UER00667"/>
</dbReference>
<organism evidence="4 5">
    <name type="scientific">SAR324 cluster bacterium</name>
    <dbReference type="NCBI Taxonomy" id="2024889"/>
    <lineage>
        <taxon>Bacteria</taxon>
        <taxon>Deltaproteobacteria</taxon>
        <taxon>SAR324 cluster</taxon>
    </lineage>
</organism>
<evidence type="ECO:0000256" key="3">
    <source>
        <dbReference type="HAMAP-Rule" id="MF_00146"/>
    </source>
</evidence>
<evidence type="ECO:0000256" key="2">
    <source>
        <dbReference type="ARBA" id="ARBA00023080"/>
    </source>
</evidence>
<keyword evidence="2 3" id="KW-0546">Nucleotide metabolism</keyword>
<comment type="similarity">
    <text evidence="3">Belongs to the dCTP deaminase family.</text>
</comment>
<comment type="caution">
    <text evidence="4">The sequence shown here is derived from an EMBL/GenBank/DDBJ whole genome shotgun (WGS) entry which is preliminary data.</text>
</comment>
<feature type="binding site" evidence="3">
    <location>
        <begin position="91"/>
        <end position="96"/>
    </location>
    <ligand>
        <name>dCTP</name>
        <dbReference type="ChEBI" id="CHEBI:61481"/>
    </ligand>
</feature>
<dbReference type="SUPFAM" id="SSF51283">
    <property type="entry name" value="dUTPase-like"/>
    <property type="match status" value="1"/>
</dbReference>
<dbReference type="PANTHER" id="PTHR42680:SF3">
    <property type="entry name" value="DCTP DEAMINASE"/>
    <property type="match status" value="1"/>
</dbReference>
<accession>A0A2D6YI64</accession>
<dbReference type="CDD" id="cd07557">
    <property type="entry name" value="trimeric_dUTPase"/>
    <property type="match status" value="1"/>
</dbReference>
<feature type="binding site" evidence="3">
    <location>
        <position position="137"/>
    </location>
    <ligand>
        <name>dCTP</name>
        <dbReference type="ChEBI" id="CHEBI:61481"/>
    </ligand>
</feature>
<keyword evidence="3" id="KW-0547">Nucleotide-binding</keyword>
<feature type="binding site" evidence="3">
    <location>
        <position position="151"/>
    </location>
    <ligand>
        <name>dCTP</name>
        <dbReference type="ChEBI" id="CHEBI:61481"/>
    </ligand>
</feature>
<dbReference type="NCBIfam" id="TIGR02274">
    <property type="entry name" value="dCTP_deam"/>
    <property type="match status" value="1"/>
</dbReference>
<evidence type="ECO:0000313" key="5">
    <source>
        <dbReference type="Proteomes" id="UP000226525"/>
    </source>
</evidence>
<dbReference type="GO" id="GO:0000166">
    <property type="term" value="F:nucleotide binding"/>
    <property type="evidence" value="ECO:0007669"/>
    <property type="project" value="UniProtKB-KW"/>
</dbReference>
<dbReference type="EC" id="3.5.4.30" evidence="3"/>
<dbReference type="InterPro" id="IPR036157">
    <property type="entry name" value="dUTPase-like_sf"/>
</dbReference>
<comment type="catalytic activity">
    <reaction evidence="3">
        <text>dCTP + 2 H2O = dUMP + NH4(+) + diphosphate</text>
        <dbReference type="Rhea" id="RHEA:19205"/>
        <dbReference type="ChEBI" id="CHEBI:15377"/>
        <dbReference type="ChEBI" id="CHEBI:28938"/>
        <dbReference type="ChEBI" id="CHEBI:33019"/>
        <dbReference type="ChEBI" id="CHEBI:61481"/>
        <dbReference type="ChEBI" id="CHEBI:246422"/>
        <dbReference type="EC" id="3.5.4.30"/>
    </reaction>
</comment>
<evidence type="ECO:0000313" key="4">
    <source>
        <dbReference type="EMBL" id="MAH62868.1"/>
    </source>
</evidence>
<feature type="binding site" evidence="3">
    <location>
        <position position="108"/>
    </location>
    <ligand>
        <name>dCTP</name>
        <dbReference type="ChEBI" id="CHEBI:61481"/>
    </ligand>
</feature>
<dbReference type="GO" id="GO:0006229">
    <property type="term" value="P:dUTP biosynthetic process"/>
    <property type="evidence" value="ECO:0007669"/>
    <property type="project" value="InterPro"/>
</dbReference>
<reference evidence="5" key="1">
    <citation type="submission" date="2017-09" db="EMBL/GenBank/DDBJ databases">
        <title>The Reconstruction of 2,631 Draft Metagenome-Assembled Genomes from the Global Oceans.</title>
        <authorList>
            <person name="Tully B.J."/>
            <person name="Graham E.D."/>
            <person name="Heidelberg J.F."/>
        </authorList>
    </citation>
    <scope>NUCLEOTIDE SEQUENCE [LARGE SCALE GENOMIC DNA]</scope>
</reference>
<dbReference type="Gene3D" id="2.70.40.10">
    <property type="match status" value="1"/>
</dbReference>
<dbReference type="InterPro" id="IPR011962">
    <property type="entry name" value="dCTP_deaminase"/>
</dbReference>
<dbReference type="EMBL" id="NZEX01000057">
    <property type="protein sequence ID" value="MAH62868.1"/>
    <property type="molecule type" value="Genomic_DNA"/>
</dbReference>
<dbReference type="GO" id="GO:0033973">
    <property type="term" value="F:dCTP deaminase (dUMP-forming) activity"/>
    <property type="evidence" value="ECO:0007669"/>
    <property type="project" value="UniProtKB-UniRule"/>
</dbReference>
<dbReference type="GO" id="GO:0006226">
    <property type="term" value="P:dUMP biosynthetic process"/>
    <property type="evidence" value="ECO:0007669"/>
    <property type="project" value="UniProtKB-UniRule"/>
</dbReference>
<dbReference type="HAMAP" id="MF_00146">
    <property type="entry name" value="dCTP_deaminase"/>
    <property type="match status" value="1"/>
</dbReference>
<proteinExistence type="inferred from homology"/>
<feature type="site" description="Important for bifunctional activity" evidence="3">
    <location>
        <begin position="105"/>
        <end position="106"/>
    </location>
</feature>
<dbReference type="Pfam" id="PF22769">
    <property type="entry name" value="DCD"/>
    <property type="match status" value="1"/>
</dbReference>
<evidence type="ECO:0000256" key="1">
    <source>
        <dbReference type="ARBA" id="ARBA00022801"/>
    </source>
</evidence>
<dbReference type="PANTHER" id="PTHR42680">
    <property type="entry name" value="DCTP DEAMINASE"/>
    <property type="match status" value="1"/>
</dbReference>
<keyword evidence="1 3" id="KW-0378">Hydrolase</keyword>
<comment type="pathway">
    <text evidence="3">Pyrimidine metabolism; dUMP biosynthesis; dUMP from dCTP: step 1/1.</text>
</comment>
<comment type="subunit">
    <text evidence="3">Homotrimer.</text>
</comment>
<dbReference type="InterPro" id="IPR033704">
    <property type="entry name" value="dUTPase_trimeric"/>
</dbReference>
<gene>
    <name evidence="3 4" type="primary">dcd</name>
    <name evidence="4" type="ORF">CMN54_05335</name>
</gene>
<name>A0A2D6YI64_9DELT</name>
<dbReference type="GO" id="GO:0008829">
    <property type="term" value="F:dCTP deaminase activity"/>
    <property type="evidence" value="ECO:0007669"/>
    <property type="project" value="InterPro"/>
</dbReference>
<feature type="binding site" evidence="3">
    <location>
        <position position="154"/>
    </location>
    <ligand>
        <name>dCTP</name>
        <dbReference type="ChEBI" id="CHEBI:61481"/>
    </ligand>
</feature>
<feature type="active site" description="Proton donor/acceptor" evidence="3">
    <location>
        <position position="118"/>
    </location>
</feature>
<sequence>MIVPDTHLRQMVAQGYLPEGVKIGPSSVDLTLGNSFSWLAPSRRKIVLGEPVEYASEIADSYELLPNHFVLATTCESIQIPNNMAAYVEGRSSIGRLGLQVQNAGFIDAGFEGQITLELENQSPFPIILQVGVRICQIVFVQMLETAEQPYAGKYLNQRGATPSRLDQDSEFE</sequence>
<comment type="function">
    <text evidence="3">Bifunctional enzyme that catalyzes both the deamination of dCTP to dUTP and the hydrolysis of dUTP to dUMP without releasing the toxic dUTP intermediate.</text>
</comment>
<dbReference type="AlphaFoldDB" id="A0A2D6YI64"/>
<feature type="binding site" evidence="3">
    <location>
        <position position="158"/>
    </location>
    <ligand>
        <name>dCTP</name>
        <dbReference type="ChEBI" id="CHEBI:61481"/>
    </ligand>
</feature>